<dbReference type="GO" id="GO:0016616">
    <property type="term" value="F:oxidoreductase activity, acting on the CH-OH group of donors, NAD or NADP as acceptor"/>
    <property type="evidence" value="ECO:0007669"/>
    <property type="project" value="TreeGrafter"/>
</dbReference>
<protein>
    <submittedName>
        <fullName evidence="3">NAD(P)-dependent dehydrogenase, short-chain alcohol dehydrogenase family</fullName>
    </submittedName>
</protein>
<dbReference type="FunFam" id="3.40.50.720:FF:000084">
    <property type="entry name" value="Short-chain dehydrogenase reductase"/>
    <property type="match status" value="1"/>
</dbReference>
<dbReference type="InterPro" id="IPR002347">
    <property type="entry name" value="SDR_fam"/>
</dbReference>
<keyword evidence="2" id="KW-0560">Oxidoreductase</keyword>
<gene>
    <name evidence="3" type="ORF">MTAB308_3504</name>
</gene>
<dbReference type="CDD" id="cd05233">
    <property type="entry name" value="SDR_c"/>
    <property type="match status" value="1"/>
</dbReference>
<dbReference type="SUPFAM" id="SSF51735">
    <property type="entry name" value="NAD(P)-binding Rossmann-fold domains"/>
    <property type="match status" value="1"/>
</dbReference>
<dbReference type="GO" id="GO:0006633">
    <property type="term" value="P:fatty acid biosynthetic process"/>
    <property type="evidence" value="ECO:0007669"/>
    <property type="project" value="TreeGrafter"/>
</dbReference>
<evidence type="ECO:0000256" key="1">
    <source>
        <dbReference type="ARBA" id="ARBA00006484"/>
    </source>
</evidence>
<dbReference type="GO" id="GO:0048038">
    <property type="term" value="F:quinone binding"/>
    <property type="evidence" value="ECO:0007669"/>
    <property type="project" value="TreeGrafter"/>
</dbReference>
<dbReference type="EMBL" id="FTRV01000015">
    <property type="protein sequence ID" value="SPM30005.1"/>
    <property type="molecule type" value="Genomic_DNA"/>
</dbReference>
<dbReference type="PANTHER" id="PTHR42760">
    <property type="entry name" value="SHORT-CHAIN DEHYDROGENASES/REDUCTASES FAMILY MEMBER"/>
    <property type="match status" value="1"/>
</dbReference>
<proteinExistence type="inferred from homology"/>
<evidence type="ECO:0000313" key="3">
    <source>
        <dbReference type="EMBL" id="SPM30005.1"/>
    </source>
</evidence>
<reference evidence="3 4" key="1">
    <citation type="submission" date="2017-01" db="EMBL/GenBank/DDBJ databases">
        <authorList>
            <consortium name="Urmite Genomes"/>
        </authorList>
    </citation>
    <scope>NUCLEOTIDE SEQUENCE [LARGE SCALE GENOMIC DNA]</scope>
    <source>
        <strain evidence="3 4">AB308</strain>
    </source>
</reference>
<dbReference type="PRINTS" id="PR00081">
    <property type="entry name" value="GDHRDH"/>
</dbReference>
<evidence type="ECO:0000313" key="4">
    <source>
        <dbReference type="Proteomes" id="UP000241595"/>
    </source>
</evidence>
<comment type="similarity">
    <text evidence="1">Belongs to the short-chain dehydrogenases/reductases (SDR) family.</text>
</comment>
<sequence length="306" mass="32133">MAQYDPLTVTVNDAQEGLTMGALDGKIAIVTGTSRGVGVGIAHELLRAGATVIGCSRSPLAAIPGVDAEPDWAARAHQKVCDQGDYRSIDSFVADVVAAHGRIDILVNNAGGTVPAPHAESIPELVQRIQGAPPSDDDYERTALFHAYAIQMNLISPLWFAIRAYRQMSTQDGVGCIINISSGAGHPAGSPTLVSYGAAKSGLNQLTRSLAEEWGPNVRVNCVALGPTMTENFRSFVLPKDDPTGEKYFAAVPLRRAGEPAEVGRVCVFLASGDADFVNGTTIECDGGMLPGVLYDAGLKTITDLL</sequence>
<dbReference type="InterPro" id="IPR036291">
    <property type="entry name" value="NAD(P)-bd_dom_sf"/>
</dbReference>
<dbReference type="STRING" id="1841859.GCA_900157385_03506"/>
<organism evidence="3 4">
    <name type="scientific">Mycobacterium terramassiliense</name>
    <dbReference type="NCBI Taxonomy" id="1841859"/>
    <lineage>
        <taxon>Bacteria</taxon>
        <taxon>Bacillati</taxon>
        <taxon>Actinomycetota</taxon>
        <taxon>Actinomycetes</taxon>
        <taxon>Mycobacteriales</taxon>
        <taxon>Mycobacteriaceae</taxon>
        <taxon>Mycobacterium</taxon>
    </lineage>
</organism>
<keyword evidence="4" id="KW-1185">Reference proteome</keyword>
<evidence type="ECO:0000256" key="2">
    <source>
        <dbReference type="ARBA" id="ARBA00023002"/>
    </source>
</evidence>
<dbReference type="Proteomes" id="UP000241595">
    <property type="component" value="Unassembled WGS sequence"/>
</dbReference>
<name>A0A2U3NET2_9MYCO</name>
<accession>A0A2U3NET2</accession>
<dbReference type="Pfam" id="PF13561">
    <property type="entry name" value="adh_short_C2"/>
    <property type="match status" value="1"/>
</dbReference>
<dbReference type="Gene3D" id="3.40.50.720">
    <property type="entry name" value="NAD(P)-binding Rossmann-like Domain"/>
    <property type="match status" value="1"/>
</dbReference>
<dbReference type="PRINTS" id="PR00080">
    <property type="entry name" value="SDRFAMILY"/>
</dbReference>
<dbReference type="AlphaFoldDB" id="A0A2U3NET2"/>
<dbReference type="PANTHER" id="PTHR42760:SF133">
    <property type="entry name" value="3-OXOACYL-[ACYL-CARRIER-PROTEIN] REDUCTASE"/>
    <property type="match status" value="1"/>
</dbReference>